<dbReference type="GO" id="GO:0005737">
    <property type="term" value="C:cytoplasm"/>
    <property type="evidence" value="ECO:0007669"/>
    <property type="project" value="TreeGrafter"/>
</dbReference>
<dbReference type="CDD" id="cd07067">
    <property type="entry name" value="HP_PGM_like"/>
    <property type="match status" value="1"/>
</dbReference>
<proteinExistence type="predicted"/>
<dbReference type="RefSeq" id="WP_115031164.1">
    <property type="nucleotide sequence ID" value="NZ_UFYA01000001.1"/>
</dbReference>
<dbReference type="AlphaFoldDB" id="A0AA46BNY5"/>
<dbReference type="InterPro" id="IPR029033">
    <property type="entry name" value="His_PPase_superfam"/>
</dbReference>
<dbReference type="PROSITE" id="PS00175">
    <property type="entry name" value="PG_MUTASE"/>
    <property type="match status" value="1"/>
</dbReference>
<dbReference type="InterPro" id="IPR001345">
    <property type="entry name" value="PG/BPGM_mutase_AS"/>
</dbReference>
<organism evidence="1 2">
    <name type="scientific">Dermatophilus congolensis</name>
    <dbReference type="NCBI Taxonomy" id="1863"/>
    <lineage>
        <taxon>Bacteria</taxon>
        <taxon>Bacillati</taxon>
        <taxon>Actinomycetota</taxon>
        <taxon>Actinomycetes</taxon>
        <taxon>Micrococcales</taxon>
        <taxon>Dermatophilaceae</taxon>
        <taxon>Dermatophilus</taxon>
    </lineage>
</organism>
<name>A0AA46BNY5_9MICO</name>
<dbReference type="InterPro" id="IPR050275">
    <property type="entry name" value="PGM_Phosphatase"/>
</dbReference>
<dbReference type="Proteomes" id="UP000254118">
    <property type="component" value="Unassembled WGS sequence"/>
</dbReference>
<reference evidence="1 2" key="1">
    <citation type="submission" date="2018-06" db="EMBL/GenBank/DDBJ databases">
        <authorList>
            <consortium name="Pathogen Informatics"/>
            <person name="Doyle S."/>
        </authorList>
    </citation>
    <scope>NUCLEOTIDE SEQUENCE [LARGE SCALE GENOMIC DNA]</scope>
    <source>
        <strain evidence="1 2">NCTC7915</strain>
    </source>
</reference>
<dbReference type="Gene3D" id="3.40.50.1240">
    <property type="entry name" value="Phosphoglycerate mutase-like"/>
    <property type="match status" value="1"/>
</dbReference>
<dbReference type="EC" id="3.1.3.73" evidence="1"/>
<dbReference type="PANTHER" id="PTHR48100:SF58">
    <property type="entry name" value="PE-PGRS FAMILY PROTEIN PE_PGRS11"/>
    <property type="match status" value="1"/>
</dbReference>
<accession>A0AA46BNY5</accession>
<gene>
    <name evidence="1" type="primary">cobC</name>
    <name evidence="1" type="ORF">NCTC7915_01631</name>
</gene>
<dbReference type="SMART" id="SM00855">
    <property type="entry name" value="PGAM"/>
    <property type="match status" value="1"/>
</dbReference>
<dbReference type="SUPFAM" id="SSF53254">
    <property type="entry name" value="Phosphoglycerate mutase-like"/>
    <property type="match status" value="1"/>
</dbReference>
<sequence>MRLILIRHGQTSSNIDMLLDTAEPGADLTDLGIEQAKAIPAALAEVNIDLIVTSTLVRTQQTAAPLAAQRNLTPWIREGVREISAGDLEMRGDLEALESYHGMLISWKDDFTTSKVNGETGQNVADRYNQVLEEIYQHVGEDGTAVVFSHGAVIRGWTAMFVCGVEFDYVVKNSLANTAAVDIVGKPGHWSLAHWGDHPLGVSDPLPAMPIYENE</sequence>
<dbReference type="PANTHER" id="PTHR48100">
    <property type="entry name" value="BROAD-SPECIFICITY PHOSPHATASE YOR283W-RELATED"/>
    <property type="match status" value="1"/>
</dbReference>
<dbReference type="InterPro" id="IPR013078">
    <property type="entry name" value="His_Pase_superF_clade-1"/>
</dbReference>
<dbReference type="EMBL" id="UFYA01000001">
    <property type="protein sequence ID" value="STD11667.1"/>
    <property type="molecule type" value="Genomic_DNA"/>
</dbReference>
<evidence type="ECO:0000313" key="1">
    <source>
        <dbReference type="EMBL" id="STD11667.1"/>
    </source>
</evidence>
<dbReference type="Pfam" id="PF00300">
    <property type="entry name" value="His_Phos_1"/>
    <property type="match status" value="1"/>
</dbReference>
<evidence type="ECO:0000313" key="2">
    <source>
        <dbReference type="Proteomes" id="UP000254118"/>
    </source>
</evidence>
<keyword evidence="1" id="KW-0378">Hydrolase</keyword>
<dbReference type="GO" id="GO:0043755">
    <property type="term" value="F:alpha-ribazole phosphatase activity"/>
    <property type="evidence" value="ECO:0007669"/>
    <property type="project" value="UniProtKB-EC"/>
</dbReference>
<comment type="caution">
    <text evidence="1">The sequence shown here is derived from an EMBL/GenBank/DDBJ whole genome shotgun (WGS) entry which is preliminary data.</text>
</comment>
<protein>
    <submittedName>
        <fullName evidence="1">Alpha-ribazole phosphatase</fullName>
        <ecNumber evidence="1">3.1.3.73</ecNumber>
    </submittedName>
</protein>